<evidence type="ECO:0000313" key="2">
    <source>
        <dbReference type="EMBL" id="TGG95542.1"/>
    </source>
</evidence>
<keyword evidence="3" id="KW-1185">Reference proteome</keyword>
<accession>A0A4Z0WBM0</accession>
<dbReference type="Pfam" id="PF08349">
    <property type="entry name" value="DUF1722"/>
    <property type="match status" value="1"/>
</dbReference>
<dbReference type="OrthoDB" id="9797779at2"/>
<protein>
    <submittedName>
        <fullName evidence="2">DUF1722 domain-containing protein</fullName>
    </submittedName>
</protein>
<dbReference type="Pfam" id="PF04463">
    <property type="entry name" value="2-thiour_desulf"/>
    <property type="match status" value="1"/>
</dbReference>
<dbReference type="EMBL" id="SRMF01000001">
    <property type="protein sequence ID" value="TGG95542.1"/>
    <property type="molecule type" value="Genomic_DNA"/>
</dbReference>
<gene>
    <name evidence="2" type="ORF">E4656_03750</name>
</gene>
<dbReference type="Proteomes" id="UP000297475">
    <property type="component" value="Unassembled WGS sequence"/>
</dbReference>
<dbReference type="InterPro" id="IPR017087">
    <property type="entry name" value="UCP037004"/>
</dbReference>
<organism evidence="2 3">
    <name type="scientific">Natronospirillum operosum</name>
    <dbReference type="NCBI Taxonomy" id="2759953"/>
    <lineage>
        <taxon>Bacteria</taxon>
        <taxon>Pseudomonadati</taxon>
        <taxon>Pseudomonadota</taxon>
        <taxon>Gammaproteobacteria</taxon>
        <taxon>Oceanospirillales</taxon>
        <taxon>Natronospirillaceae</taxon>
        <taxon>Natronospirillum</taxon>
    </lineage>
</organism>
<dbReference type="PANTHER" id="PTHR30087">
    <property type="entry name" value="INNER MEMBRANE PROTEIN"/>
    <property type="match status" value="1"/>
</dbReference>
<evidence type="ECO:0000313" key="3">
    <source>
        <dbReference type="Proteomes" id="UP000297475"/>
    </source>
</evidence>
<proteinExistence type="predicted"/>
<sequence length="318" mass="36450">MTDSAQRPRIAVSACLLGEEVRYNGGHKRHRWLTDCLGDYVDFRPLCPEYEIGMGIPREPIRLVSRDGAVQAETHDGSKNFTDPLRRLADDYVPETEQWDGLILMQGSPSCGLFRVKLYDERGFPTNSTQGAFAGRLQSRSPLLPMEEAGRLNDSHLRENFLTRVFLRQRWRQSNPAQSAAALIDFHSRSKYLILAHSQSAYKTLGQLLSDLSQRDPAKVAREYQTRVAEALAHPAPRGQVTNVLLHIQGYLREHLRSEQRQSLREVIDKYQAGLVPMIVPLTLLQHHLDTHWKDDTYIRRQFFLNPYPEQLGLRNAV</sequence>
<comment type="caution">
    <text evidence="2">The sequence shown here is derived from an EMBL/GenBank/DDBJ whole genome shotgun (WGS) entry which is preliminary data.</text>
</comment>
<dbReference type="RefSeq" id="WP_135481293.1">
    <property type="nucleotide sequence ID" value="NZ_SRMF01000001.1"/>
</dbReference>
<dbReference type="PANTHER" id="PTHR30087:SF0">
    <property type="entry name" value="INNER MEMBRANE PROTEIN"/>
    <property type="match status" value="1"/>
</dbReference>
<reference evidence="2 3" key="1">
    <citation type="submission" date="2019-04" db="EMBL/GenBank/DDBJ databases">
        <title>Natronospirillum operosus gen. nov., sp. nov., a haloalkaliphilic satellite isolated from decaying biomass of laboratory culture of cyanobacterium Geitlerinema sp. and proposal of Natronospirillaceae fam. nov. and Saccharospirillaceae fam. nov.</title>
        <authorList>
            <person name="Kevbrin V."/>
            <person name="Boltyanskaya Y."/>
            <person name="Koziaeva V."/>
            <person name="Grouzdev D.S."/>
            <person name="Park M."/>
            <person name="Cho J."/>
        </authorList>
    </citation>
    <scope>NUCLEOTIDE SEQUENCE [LARGE SCALE GENOMIC DNA]</scope>
    <source>
        <strain evidence="2 3">G-116</strain>
    </source>
</reference>
<dbReference type="InterPro" id="IPR013560">
    <property type="entry name" value="DUF1722"/>
</dbReference>
<dbReference type="InterPro" id="IPR007553">
    <property type="entry name" value="2-thiour_desulf"/>
</dbReference>
<dbReference type="AlphaFoldDB" id="A0A4Z0WBM0"/>
<feature type="domain" description="DUF1722" evidence="1">
    <location>
        <begin position="191"/>
        <end position="309"/>
    </location>
</feature>
<evidence type="ECO:0000259" key="1">
    <source>
        <dbReference type="Pfam" id="PF08349"/>
    </source>
</evidence>
<name>A0A4Z0WBM0_9GAMM</name>
<dbReference type="PIRSF" id="PIRSF037004">
    <property type="entry name" value="UCP037004"/>
    <property type="match status" value="1"/>
</dbReference>